<evidence type="ECO:0000313" key="3">
    <source>
        <dbReference type="Proteomes" id="UP001204953"/>
    </source>
</evidence>
<keyword evidence="1" id="KW-0472">Membrane</keyword>
<evidence type="ECO:0000313" key="2">
    <source>
        <dbReference type="EMBL" id="MCP2730182.1"/>
    </source>
</evidence>
<reference evidence="2" key="1">
    <citation type="submission" date="2022-06" db="EMBL/GenBank/DDBJ databases">
        <title>New cyanobacteria of genus Symplocastrum in benthos of Lake Baikal.</title>
        <authorList>
            <person name="Sorokovikova E."/>
            <person name="Tikhonova I."/>
            <person name="Krasnopeev A."/>
            <person name="Evseev P."/>
            <person name="Gladkikh A."/>
            <person name="Belykh O."/>
        </authorList>
    </citation>
    <scope>NUCLEOTIDE SEQUENCE</scope>
    <source>
        <strain evidence="2">BBK-W-15</strain>
    </source>
</reference>
<evidence type="ECO:0000256" key="1">
    <source>
        <dbReference type="SAM" id="Phobius"/>
    </source>
</evidence>
<accession>A0AAE3GU97</accession>
<gene>
    <name evidence="2" type="ORF">NJ959_17260</name>
</gene>
<organism evidence="2 3">
    <name type="scientific">Limnofasciculus baicalensis BBK-W-15</name>
    <dbReference type="NCBI Taxonomy" id="2699891"/>
    <lineage>
        <taxon>Bacteria</taxon>
        <taxon>Bacillati</taxon>
        <taxon>Cyanobacteriota</taxon>
        <taxon>Cyanophyceae</taxon>
        <taxon>Coleofasciculales</taxon>
        <taxon>Coleofasciculaceae</taxon>
        <taxon>Limnofasciculus</taxon>
        <taxon>Limnofasciculus baicalensis</taxon>
    </lineage>
</organism>
<name>A0AAE3GU97_9CYAN</name>
<sequence length="237" mass="26677">MSSNLGDLPITTEELETLVDIDISTGLAIDVYRGLILRNGRQMLSVLLTEVFTFILILIFVIPISLIVLRNSGNLPDDLPGKMRLLTILVGISLLGLLVWNAYLWKQAQQIKFLAKLMDEIDKYNSVIKAIELVDKLESVSHSGTKSNNLSNRQEVLDALIVTKEGLINALRVEKIIRSHHDFIANKYELFTDLENNLTVLMSFDTTNSANDYGQLMNEALKIGLTVHKEIRNLRKS</sequence>
<feature type="transmembrane region" description="Helical" evidence="1">
    <location>
        <begin position="43"/>
        <end position="65"/>
    </location>
</feature>
<keyword evidence="3" id="KW-1185">Reference proteome</keyword>
<comment type="caution">
    <text evidence="2">The sequence shown here is derived from an EMBL/GenBank/DDBJ whole genome shotgun (WGS) entry which is preliminary data.</text>
</comment>
<proteinExistence type="predicted"/>
<feature type="transmembrane region" description="Helical" evidence="1">
    <location>
        <begin position="85"/>
        <end position="105"/>
    </location>
</feature>
<protein>
    <submittedName>
        <fullName evidence="2">Uncharacterized protein</fullName>
    </submittedName>
</protein>
<dbReference type="RefSeq" id="WP_254012945.1">
    <property type="nucleotide sequence ID" value="NZ_JAMZMM010000175.1"/>
</dbReference>
<keyword evidence="1" id="KW-1133">Transmembrane helix</keyword>
<dbReference type="AlphaFoldDB" id="A0AAE3GU97"/>
<keyword evidence="1" id="KW-0812">Transmembrane</keyword>
<dbReference type="EMBL" id="JAMZMM010000175">
    <property type="protein sequence ID" value="MCP2730182.1"/>
    <property type="molecule type" value="Genomic_DNA"/>
</dbReference>
<dbReference type="Proteomes" id="UP001204953">
    <property type="component" value="Unassembled WGS sequence"/>
</dbReference>